<sequence length="986" mass="111146">MVHISPGVSLTALSTILSFIYISQSLERHSLAGRPRLSSLLVLLLAGAVCFSASFLAKWVPGASGRFTAPRKGSAEGGQGLLADDTSSANPNIPVPERPRRYSLPMLVICIVLRLEIFHRVNFNQQCSTPGIESFLCVVLFAYEIFATRRRWGFPVVEDPDDPWRTFFDDLYDWFSGPRVNMAMAATGVLLFSTGSFLASNYFTRSTYYCFELTDSRNLILALQIVALPLDAAIIVSSWRILSWTRTIKLRLRTIGTLLMISAVAVGIVGLCSTVYTAGFQRPRVAIGTLYAFDIIFDSIVFAVLLSSAALWICDTSPMVPAHSITILFSLWTCFDNAFRYGDWLHYTRSGFMWPLWITTVGAIWFIYAHGVRSILRIHRIIAVPFLLSLVLIATCYALFKSPIEIKKRHPVKDMIYKSRIQHNSWMTEASTSQNLRTAVTVYEERHSGRSPPPSFSEWWDYAQGTVILDEFPQIDRDMEPFWGLSPQVLRDRADAAAASPGVFSLIVADGNVTHTDMGDADKNKELDDFSAVISKFSQHLPDMIIPINLGRGPRVLPSWEAAHAHDKSNLHSMVGLISKRSDLTVPGNVSRATTLTPRNDETSAAQSGLSGFITASEHREMLIQACHPASRSRTTPHWDIAEFCWNCVKRASRGPLTKRWSRLLDTCDQPDIKHLHGQYLTQPTQPPFQQLVPLFSLSKTDAFSDIIIPAPKSGVGEPDIKWDFKRRFDGLHWKEPVGQKALTNHGLKGHHIYRLLHLLKYPAPDDKATLILRKPARAGEKFDRYKYESTTARQAADALPFNVALGDYSACEGEHCALIKQAYGEKPGEQEPLEYRYVLLLDEDDGPPVQLMRTLRSASVPFLSTIFRAWYTDRLQPWQHFVPIDPRYQGLHATYMYFVGTKDRAVKVNGRGIDEPPQLEDAEGIAEEGRKWATKAIGEKDMEAYMFRLLLEWGRLIDDRREVVGFRKSQEGFENTGWTKRQDTP</sequence>
<proteinExistence type="predicted"/>
<reference evidence="1" key="1">
    <citation type="submission" date="2022-10" db="EMBL/GenBank/DDBJ databases">
        <title>Complete Genome of Trichothecium roseum strain YXFP-22015, a Plant Pathogen Isolated from Citrus.</title>
        <authorList>
            <person name="Wang Y."/>
            <person name="Zhu L."/>
        </authorList>
    </citation>
    <scope>NUCLEOTIDE SEQUENCE</scope>
    <source>
        <strain evidence="1">YXFP-22015</strain>
    </source>
</reference>
<keyword evidence="2" id="KW-1185">Reference proteome</keyword>
<protein>
    <submittedName>
        <fullName evidence="1">Uncharacterized protein</fullName>
    </submittedName>
</protein>
<dbReference type="EMBL" id="CM047944">
    <property type="protein sequence ID" value="KAI9899631.1"/>
    <property type="molecule type" value="Genomic_DNA"/>
</dbReference>
<name>A0ACC0UZU7_9HYPO</name>
<comment type="caution">
    <text evidence="1">The sequence shown here is derived from an EMBL/GenBank/DDBJ whole genome shotgun (WGS) entry which is preliminary data.</text>
</comment>
<evidence type="ECO:0000313" key="2">
    <source>
        <dbReference type="Proteomes" id="UP001163324"/>
    </source>
</evidence>
<dbReference type="Proteomes" id="UP001163324">
    <property type="component" value="Chromosome 5"/>
</dbReference>
<evidence type="ECO:0000313" key="1">
    <source>
        <dbReference type="EMBL" id="KAI9899631.1"/>
    </source>
</evidence>
<organism evidence="1 2">
    <name type="scientific">Trichothecium roseum</name>
    <dbReference type="NCBI Taxonomy" id="47278"/>
    <lineage>
        <taxon>Eukaryota</taxon>
        <taxon>Fungi</taxon>
        <taxon>Dikarya</taxon>
        <taxon>Ascomycota</taxon>
        <taxon>Pezizomycotina</taxon>
        <taxon>Sordariomycetes</taxon>
        <taxon>Hypocreomycetidae</taxon>
        <taxon>Hypocreales</taxon>
        <taxon>Hypocreales incertae sedis</taxon>
        <taxon>Trichothecium</taxon>
    </lineage>
</organism>
<accession>A0ACC0UZU7</accession>
<gene>
    <name evidence="1" type="ORF">N3K66_006092</name>
</gene>